<dbReference type="CDD" id="cd03278">
    <property type="entry name" value="ABC_SMC_barmotin"/>
    <property type="match status" value="2"/>
</dbReference>
<dbReference type="InterPro" id="IPR027417">
    <property type="entry name" value="P-loop_NTPase"/>
</dbReference>
<dbReference type="GO" id="GO:0007059">
    <property type="term" value="P:chromosome segregation"/>
    <property type="evidence" value="ECO:0007669"/>
    <property type="project" value="UniProtKB-UniRule"/>
</dbReference>
<comment type="subcellular location">
    <subcellularLocation>
        <location evidence="1 7">Cytoplasm</location>
    </subcellularLocation>
</comment>
<dbReference type="Pfam" id="PF02463">
    <property type="entry name" value="SMC_N"/>
    <property type="match status" value="1"/>
</dbReference>
<keyword evidence="4 7" id="KW-0067">ATP-binding</keyword>
<comment type="subunit">
    <text evidence="7">Homodimer.</text>
</comment>
<dbReference type="GO" id="GO:0007062">
    <property type="term" value="P:sister chromatid cohesion"/>
    <property type="evidence" value="ECO:0007669"/>
    <property type="project" value="InterPro"/>
</dbReference>
<dbReference type="SUPFAM" id="SSF75553">
    <property type="entry name" value="Smc hinge domain"/>
    <property type="match status" value="1"/>
</dbReference>
<keyword evidence="2 7" id="KW-0963">Cytoplasm</keyword>
<dbReference type="GO" id="GO:0003677">
    <property type="term" value="F:DNA binding"/>
    <property type="evidence" value="ECO:0007669"/>
    <property type="project" value="UniProtKB-UniRule"/>
</dbReference>
<evidence type="ECO:0000256" key="5">
    <source>
        <dbReference type="ARBA" id="ARBA00023054"/>
    </source>
</evidence>
<dbReference type="SUPFAM" id="SSF52540">
    <property type="entry name" value="P-loop containing nucleoside triphosphate hydrolases"/>
    <property type="match status" value="1"/>
</dbReference>
<dbReference type="InterPro" id="IPR003395">
    <property type="entry name" value="RecF/RecN/SMC_N"/>
</dbReference>
<evidence type="ECO:0000256" key="6">
    <source>
        <dbReference type="ARBA" id="ARBA00023125"/>
    </source>
</evidence>
<comment type="similarity">
    <text evidence="7">Belongs to the SMC family.</text>
</comment>
<sequence length="1186" mass="137515">MYLKSIDVQGFKSFANKITFEFHNGITGIVGPNGSGKSNVADAVRWVLGEQSAKQLRGGNMQDVIFSGTETRKPLGFAYVAITLDNSDHKLPIDYQEVTIARRLYRSGESEYLLNGTACRLKDVNELFYDTGIGKEGYSIIGQGQIDKILSGKPEERRELFDEAAGIVKFKRRKNTALKKLEEEQQNLTRVRDILGELSRQLAPLEKQSETARIYLKKKESLKQLDIQMFLAEMERIRNRLRETEEKYQIVQADLEETSRDFETTKTEYDRLEKELEKLEEEIQAAREESTEKTLKKQQLENQIHILREQINSARQSDIQYQERRENLEGELEKRKEEARNCQEEKTELEGKIQDFQKSLEEAQGEFKDAAMEIHKLEEKVEKDKNEIIEILNLRASTKGKLQRYDTMMEQNSLRRTELNQKYLTLKSEAAKLQDSGEKYREEKKEIEETIEKLIRQGNRCEDQIKKYQAEIARGNQQLEIGQTAYHREASRLESLRNITERYDGYGNSIRRVMEQKKRVPGIRGVVADILKVEKEYETAIETALGGSIQNIVTDNEETAKELISFLKKNKYGRATFLPLTSMNNKKPLNNPQALMEPGVIGIASDLVKVAQEYQGLAVYLLGRTLVVDHIDHGIAIARKYHYSIRMVTLEGESLNPGGSLTGGSFKNNSNLLGRRREIEELQDAVEKLKKDMEDMQKKLEEYRTKRNQCRDQAASIQEQLQEQYIRENTVQVNLDSMGGKKEEIRKEYESLKLEKEDLEKQIKEIRENTTSIQLELETSDSQEKHLEEEINKNQVLLEEKKKKEAEISARLEKIHLESAGITSRQGFVLENLSRIQEEILNFEKQKETLRSSMDQGKEEIRQKEKEISQIQETIKAGEEETKRDQEKMKAALEKKEEMTREHKGFFAKRDELSSRMNLLDKESYRLQGQREKLEEEQESQTNYMWEEYEMTYGQAREQVQEEPQDRGEIKKQIQQIKMEIRQLGNVNVNAIEEYKEISQRHDFMKTQHEDLVKSEETLLGIIEELDTGMRRQFEEKFAQIRTEFDKAFKELFGGGKGTIELDEEEDILEAGIRIISQPPGKKLQNMMQLSGGEKALTAIALLFAIQNLKPSPFCLLDEIEAALDDSNVTRYAQYLHKLTKNTQFIIITHRRGTMTAADRLYGITMQEKGVSTLVSVDLIEHDLDK</sequence>
<evidence type="ECO:0000256" key="1">
    <source>
        <dbReference type="ARBA" id="ARBA00004496"/>
    </source>
</evidence>
<dbReference type="NCBIfam" id="TIGR02168">
    <property type="entry name" value="SMC_prok_B"/>
    <property type="match status" value="1"/>
</dbReference>
<keyword evidence="3 7" id="KW-0547">Nucleotide-binding</keyword>
<proteinExistence type="inferred from homology"/>
<dbReference type="Gene3D" id="1.10.287.1490">
    <property type="match status" value="1"/>
</dbReference>
<dbReference type="PIRSF" id="PIRSF005719">
    <property type="entry name" value="SMC"/>
    <property type="match status" value="1"/>
</dbReference>
<dbReference type="InterPro" id="IPR010935">
    <property type="entry name" value="SMC_hinge"/>
</dbReference>
<dbReference type="FunFam" id="3.40.50.300:FF:000984">
    <property type="entry name" value="Chromosome partition protein Smc"/>
    <property type="match status" value="1"/>
</dbReference>
<dbReference type="GO" id="GO:0016887">
    <property type="term" value="F:ATP hydrolysis activity"/>
    <property type="evidence" value="ECO:0007669"/>
    <property type="project" value="InterPro"/>
</dbReference>
<feature type="coiled-coil region" evidence="7">
    <location>
        <begin position="672"/>
        <end position="807"/>
    </location>
</feature>
<dbReference type="InterPro" id="IPR036277">
    <property type="entry name" value="SMC_hinge_sf"/>
</dbReference>
<dbReference type="HAMAP" id="MF_01894">
    <property type="entry name" value="Smc_prok"/>
    <property type="match status" value="1"/>
</dbReference>
<feature type="domain" description="SMC hinge" evidence="8">
    <location>
        <begin position="521"/>
        <end position="638"/>
    </location>
</feature>
<comment type="function">
    <text evidence="7">Required for chromosome condensation and partitioning.</text>
</comment>
<dbReference type="InterPro" id="IPR011890">
    <property type="entry name" value="SMC_prok"/>
</dbReference>
<evidence type="ECO:0000256" key="2">
    <source>
        <dbReference type="ARBA" id="ARBA00022490"/>
    </source>
</evidence>
<dbReference type="Pfam" id="PF06470">
    <property type="entry name" value="SMC_hinge"/>
    <property type="match status" value="1"/>
</dbReference>
<feature type="coiled-coil region" evidence="7">
    <location>
        <begin position="167"/>
        <end position="201"/>
    </location>
</feature>
<comment type="caution">
    <text evidence="9">The sequence shown here is derived from an EMBL/GenBank/DDBJ whole genome shotgun (WGS) entry which is preliminary data.</text>
</comment>
<dbReference type="GO" id="GO:0005694">
    <property type="term" value="C:chromosome"/>
    <property type="evidence" value="ECO:0007669"/>
    <property type="project" value="InterPro"/>
</dbReference>
<dbReference type="GO" id="GO:0005524">
    <property type="term" value="F:ATP binding"/>
    <property type="evidence" value="ECO:0007669"/>
    <property type="project" value="UniProtKB-UniRule"/>
</dbReference>
<protein>
    <recommendedName>
        <fullName evidence="7">Chromosome partition protein Smc</fullName>
    </recommendedName>
</protein>
<evidence type="ECO:0000256" key="7">
    <source>
        <dbReference type="HAMAP-Rule" id="MF_01894"/>
    </source>
</evidence>
<evidence type="ECO:0000313" key="9">
    <source>
        <dbReference type="EMBL" id="HJC10016.1"/>
    </source>
</evidence>
<dbReference type="FunFam" id="3.40.50.300:FF:000901">
    <property type="entry name" value="Chromosome partition protein Smc"/>
    <property type="match status" value="1"/>
</dbReference>
<keyword evidence="6 7" id="KW-0238">DNA-binding</keyword>
<feature type="coiled-coil region" evidence="7">
    <location>
        <begin position="833"/>
        <end position="940"/>
    </location>
</feature>
<evidence type="ECO:0000256" key="4">
    <source>
        <dbReference type="ARBA" id="ARBA00022840"/>
    </source>
</evidence>
<reference evidence="9" key="2">
    <citation type="submission" date="2021-04" db="EMBL/GenBank/DDBJ databases">
        <authorList>
            <person name="Gilroy R."/>
        </authorList>
    </citation>
    <scope>NUCLEOTIDE SEQUENCE</scope>
    <source>
        <strain evidence="9">ChiSxjej6B18-287</strain>
    </source>
</reference>
<dbReference type="Proteomes" id="UP000823893">
    <property type="component" value="Unassembled WGS sequence"/>
</dbReference>
<evidence type="ECO:0000259" key="8">
    <source>
        <dbReference type="SMART" id="SM00968"/>
    </source>
</evidence>
<dbReference type="Gene3D" id="1.20.1060.20">
    <property type="match status" value="1"/>
</dbReference>
<dbReference type="Gene3D" id="3.40.50.300">
    <property type="entry name" value="P-loop containing nucleotide triphosphate hydrolases"/>
    <property type="match status" value="2"/>
</dbReference>
<dbReference type="InterPro" id="IPR024704">
    <property type="entry name" value="SMC"/>
</dbReference>
<organism evidence="9 10">
    <name type="scientific">Candidatus Blautia merdigallinarum</name>
    <dbReference type="NCBI Taxonomy" id="2838495"/>
    <lineage>
        <taxon>Bacteria</taxon>
        <taxon>Bacillati</taxon>
        <taxon>Bacillota</taxon>
        <taxon>Clostridia</taxon>
        <taxon>Lachnospirales</taxon>
        <taxon>Lachnospiraceae</taxon>
        <taxon>Blautia</taxon>
    </lineage>
</organism>
<reference evidence="9" key="1">
    <citation type="journal article" date="2021" name="PeerJ">
        <title>Extensive microbial diversity within the chicken gut microbiome revealed by metagenomics and culture.</title>
        <authorList>
            <person name="Gilroy R."/>
            <person name="Ravi A."/>
            <person name="Getino M."/>
            <person name="Pursley I."/>
            <person name="Horton D.L."/>
            <person name="Alikhan N.F."/>
            <person name="Baker D."/>
            <person name="Gharbi K."/>
            <person name="Hall N."/>
            <person name="Watson M."/>
            <person name="Adriaenssens E.M."/>
            <person name="Foster-Nyarko E."/>
            <person name="Jarju S."/>
            <person name="Secka A."/>
            <person name="Antonio M."/>
            <person name="Oren A."/>
            <person name="Chaudhuri R.R."/>
            <person name="La Ragione R."/>
            <person name="Hildebrand F."/>
            <person name="Pallen M.J."/>
        </authorList>
    </citation>
    <scope>NUCLEOTIDE SEQUENCE</scope>
    <source>
        <strain evidence="9">ChiSxjej6B18-287</strain>
    </source>
</reference>
<evidence type="ECO:0000313" key="10">
    <source>
        <dbReference type="Proteomes" id="UP000823893"/>
    </source>
</evidence>
<keyword evidence="5 7" id="KW-0175">Coiled coil</keyword>
<dbReference type="PANTHER" id="PTHR43977">
    <property type="entry name" value="STRUCTURAL MAINTENANCE OF CHROMOSOMES PROTEIN 3"/>
    <property type="match status" value="1"/>
</dbReference>
<dbReference type="EMBL" id="DWWV01000048">
    <property type="protein sequence ID" value="HJC10016.1"/>
    <property type="molecule type" value="Genomic_DNA"/>
</dbReference>
<dbReference type="SMART" id="SM00968">
    <property type="entry name" value="SMC_hinge"/>
    <property type="match status" value="1"/>
</dbReference>
<evidence type="ECO:0000256" key="3">
    <source>
        <dbReference type="ARBA" id="ARBA00022741"/>
    </source>
</evidence>
<comment type="domain">
    <text evidence="7">Contains large globular domains required for ATP hydrolysis at each terminus and a third globular domain forming a flexible hinge near the middle of the molecule. These domains are separated by coiled-coil structures.</text>
</comment>
<accession>A0A9D2N4Q8</accession>
<dbReference type="AlphaFoldDB" id="A0A9D2N4Q8"/>
<dbReference type="GO" id="GO:0006260">
    <property type="term" value="P:DNA replication"/>
    <property type="evidence" value="ECO:0007669"/>
    <property type="project" value="UniProtKB-UniRule"/>
</dbReference>
<name>A0A9D2N4Q8_9FIRM</name>
<feature type="binding site" evidence="7">
    <location>
        <begin position="32"/>
        <end position="39"/>
    </location>
    <ligand>
        <name>ATP</name>
        <dbReference type="ChEBI" id="CHEBI:30616"/>
    </ligand>
</feature>
<gene>
    <name evidence="7 9" type="primary">smc</name>
    <name evidence="9" type="ORF">H9935_04280</name>
</gene>
<feature type="coiled-coil region" evidence="7">
    <location>
        <begin position="227"/>
        <end position="471"/>
    </location>
</feature>
<dbReference type="Gene3D" id="3.30.70.1620">
    <property type="match status" value="1"/>
</dbReference>
<dbReference type="GO" id="GO:0005737">
    <property type="term" value="C:cytoplasm"/>
    <property type="evidence" value="ECO:0007669"/>
    <property type="project" value="UniProtKB-SubCell"/>
</dbReference>
<dbReference type="GO" id="GO:0030261">
    <property type="term" value="P:chromosome condensation"/>
    <property type="evidence" value="ECO:0007669"/>
    <property type="project" value="InterPro"/>
</dbReference>